<dbReference type="Proteomes" id="UP000830768">
    <property type="component" value="Chromosome 10"/>
</dbReference>
<gene>
    <name evidence="1" type="ORF">LCI18_011845</name>
</gene>
<sequence>MELPLRTPSTYPPHPGFGRHRRSAGGFSQASPPKNINSTKASTPPPTFLAPAMASAVAAPDGSGPQSSDRWFAVPRPIRHLFDLFPLQVLASEELPARAPAAARRRAALYVFADDGEAVLGKPSYNPSCLKWQTVLKMAGIDFEVVPSNNHASPSGALPFLLPPSSPSPRPSAPLTGEKIHKYAREHAVRELPVVASPRIEAYHALLTQRIRPAWLYALYILPANAPLLGSLYLPSSIFLRTPIHHTLHAAATAEILKTTRRATISKSRLFDDATIALQALSAVLNEDEWFFGADEPSLFDADVFAYTYLMDADALAWQDDSLSKCLDGLDNLKSHRKRLYERCWGEKSS</sequence>
<dbReference type="EMBL" id="CP090038">
    <property type="protein sequence ID" value="UPL00911.1"/>
    <property type="molecule type" value="Genomic_DNA"/>
</dbReference>
<keyword evidence="2" id="KW-1185">Reference proteome</keyword>
<name>A0ACD3ZI52_FUSSC</name>
<protein>
    <submittedName>
        <fullName evidence="1">Uncharacterized protein</fullName>
    </submittedName>
</protein>
<organism evidence="1 2">
    <name type="scientific">Fusarium solani subsp. cucurbitae</name>
    <name type="common">Neocosmosporum cucurbitae</name>
    <dbReference type="NCBI Taxonomy" id="2747967"/>
    <lineage>
        <taxon>Eukaryota</taxon>
        <taxon>Fungi</taxon>
        <taxon>Dikarya</taxon>
        <taxon>Ascomycota</taxon>
        <taxon>Pezizomycotina</taxon>
        <taxon>Sordariomycetes</taxon>
        <taxon>Hypocreomycetidae</taxon>
        <taxon>Hypocreales</taxon>
        <taxon>Nectriaceae</taxon>
        <taxon>Fusarium</taxon>
        <taxon>Fusarium solani species complex</taxon>
    </lineage>
</organism>
<evidence type="ECO:0000313" key="1">
    <source>
        <dbReference type="EMBL" id="UPL00911.1"/>
    </source>
</evidence>
<proteinExistence type="predicted"/>
<reference evidence="1" key="1">
    <citation type="submission" date="2021-11" db="EMBL/GenBank/DDBJ databases">
        <title>Fusarium solani-melongenae Genome sequencing and assembly.</title>
        <authorList>
            <person name="Xie S."/>
            <person name="Huang L."/>
            <person name="Zhang X."/>
        </authorList>
    </citation>
    <scope>NUCLEOTIDE SEQUENCE</scope>
    <source>
        <strain evidence="1">CRI 24-3</strain>
    </source>
</reference>
<accession>A0ACD3ZI52</accession>
<evidence type="ECO:0000313" key="2">
    <source>
        <dbReference type="Proteomes" id="UP000830768"/>
    </source>
</evidence>